<feature type="region of interest" description="Disordered" evidence="1">
    <location>
        <begin position="56"/>
        <end position="85"/>
    </location>
</feature>
<evidence type="ECO:0000313" key="2">
    <source>
        <dbReference type="EMBL" id="SHF21061.1"/>
    </source>
</evidence>
<name>A0A1M4ZSR9_9GAMM</name>
<evidence type="ECO:0000313" key="3">
    <source>
        <dbReference type="Proteomes" id="UP000184346"/>
    </source>
</evidence>
<sequence>MSVSDFAEEFRLDKPCPSCGSHLMRVSQEKNPDDKVFCASCNTYVCLYREAEERLDNDPKSEKEELIESVTNKHFDKSSDENPDR</sequence>
<keyword evidence="3" id="KW-1185">Reference proteome</keyword>
<evidence type="ECO:0000256" key="1">
    <source>
        <dbReference type="SAM" id="MobiDB-lite"/>
    </source>
</evidence>
<dbReference type="AlphaFoldDB" id="A0A1M4ZSR9"/>
<accession>A0A1M4ZSR9</accession>
<proteinExistence type="predicted"/>
<reference evidence="2 3" key="1">
    <citation type="submission" date="2016-11" db="EMBL/GenBank/DDBJ databases">
        <authorList>
            <person name="Jaros S."/>
            <person name="Januszkiewicz K."/>
            <person name="Wedrychowicz H."/>
        </authorList>
    </citation>
    <scope>NUCLEOTIDE SEQUENCE [LARGE SCALE GENOMIC DNA]</scope>
    <source>
        <strain evidence="2 3">DSM 19980</strain>
    </source>
</reference>
<organism evidence="2 3">
    <name type="scientific">Modicisalibacter ilicicola DSM 19980</name>
    <dbReference type="NCBI Taxonomy" id="1121942"/>
    <lineage>
        <taxon>Bacteria</taxon>
        <taxon>Pseudomonadati</taxon>
        <taxon>Pseudomonadota</taxon>
        <taxon>Gammaproteobacteria</taxon>
        <taxon>Oceanospirillales</taxon>
        <taxon>Halomonadaceae</taxon>
        <taxon>Modicisalibacter</taxon>
    </lineage>
</organism>
<gene>
    <name evidence="2" type="ORF">SAMN02745148_02043</name>
</gene>
<protein>
    <submittedName>
        <fullName evidence="2">Uncharacterized protein</fullName>
    </submittedName>
</protein>
<dbReference type="RefSeq" id="WP_072822418.1">
    <property type="nucleotide sequence ID" value="NZ_FQUJ01000008.1"/>
</dbReference>
<dbReference type="EMBL" id="FQUJ01000008">
    <property type="protein sequence ID" value="SHF21061.1"/>
    <property type="molecule type" value="Genomic_DNA"/>
</dbReference>
<dbReference type="Proteomes" id="UP000184346">
    <property type="component" value="Unassembled WGS sequence"/>
</dbReference>
<dbReference type="STRING" id="1121942.SAMN02745148_02043"/>